<dbReference type="Proteomes" id="UP000326396">
    <property type="component" value="Linkage Group LG2"/>
</dbReference>
<reference evidence="1 2" key="1">
    <citation type="submission" date="2019-05" db="EMBL/GenBank/DDBJ databases">
        <title>Mikania micrantha, genome provides insights into the molecular mechanism of rapid growth.</title>
        <authorList>
            <person name="Liu B."/>
        </authorList>
    </citation>
    <scope>NUCLEOTIDE SEQUENCE [LARGE SCALE GENOMIC DNA]</scope>
    <source>
        <strain evidence="1">NLD-2019</strain>
        <tissue evidence="1">Leaf</tissue>
    </source>
</reference>
<dbReference type="AlphaFoldDB" id="A0A5N6NC10"/>
<name>A0A5N6NC10_9ASTR</name>
<dbReference type="EMBL" id="SZYD01000012">
    <property type="protein sequence ID" value="KAD4585391.1"/>
    <property type="molecule type" value="Genomic_DNA"/>
</dbReference>
<keyword evidence="2" id="KW-1185">Reference proteome</keyword>
<protein>
    <submittedName>
        <fullName evidence="1">Uncharacterized protein</fullName>
    </submittedName>
</protein>
<evidence type="ECO:0000313" key="1">
    <source>
        <dbReference type="EMBL" id="KAD4585391.1"/>
    </source>
</evidence>
<proteinExistence type="predicted"/>
<comment type="caution">
    <text evidence="1">The sequence shown here is derived from an EMBL/GenBank/DDBJ whole genome shotgun (WGS) entry which is preliminary data.</text>
</comment>
<organism evidence="1 2">
    <name type="scientific">Mikania micrantha</name>
    <name type="common">bitter vine</name>
    <dbReference type="NCBI Taxonomy" id="192012"/>
    <lineage>
        <taxon>Eukaryota</taxon>
        <taxon>Viridiplantae</taxon>
        <taxon>Streptophyta</taxon>
        <taxon>Embryophyta</taxon>
        <taxon>Tracheophyta</taxon>
        <taxon>Spermatophyta</taxon>
        <taxon>Magnoliopsida</taxon>
        <taxon>eudicotyledons</taxon>
        <taxon>Gunneridae</taxon>
        <taxon>Pentapetalae</taxon>
        <taxon>asterids</taxon>
        <taxon>campanulids</taxon>
        <taxon>Asterales</taxon>
        <taxon>Asteraceae</taxon>
        <taxon>Asteroideae</taxon>
        <taxon>Heliantheae alliance</taxon>
        <taxon>Eupatorieae</taxon>
        <taxon>Mikania</taxon>
    </lineage>
</organism>
<gene>
    <name evidence="1" type="ORF">E3N88_22992</name>
</gene>
<accession>A0A5N6NC10</accession>
<evidence type="ECO:0000313" key="2">
    <source>
        <dbReference type="Proteomes" id="UP000326396"/>
    </source>
</evidence>
<sequence length="142" mass="16404">MEMTMVMKRAELGVDDGVMEAKDSMREMRNVGENCVQNGVLDCPKSKNEEKFLSVGRLDSSRYAMEGLRVLRAKLGFWSRYATGVAVEKVDLLHQISCRLYNVIFFRTQTHTRQKTRPNHHPNSILSPSEAINRTRNHFYKP</sequence>